<dbReference type="EMBL" id="NDXW01000001">
    <property type="protein sequence ID" value="RDH45668.1"/>
    <property type="molecule type" value="Genomic_DNA"/>
</dbReference>
<proteinExistence type="predicted"/>
<evidence type="ECO:0000256" key="1">
    <source>
        <dbReference type="SAM" id="SignalP"/>
    </source>
</evidence>
<organism evidence="2 3">
    <name type="scientific">Zooshikella ganghwensis</name>
    <dbReference type="NCBI Taxonomy" id="202772"/>
    <lineage>
        <taxon>Bacteria</taxon>
        <taxon>Pseudomonadati</taxon>
        <taxon>Pseudomonadota</taxon>
        <taxon>Gammaproteobacteria</taxon>
        <taxon>Oceanospirillales</taxon>
        <taxon>Zooshikellaceae</taxon>
        <taxon>Zooshikella</taxon>
    </lineage>
</organism>
<dbReference type="PANTHER" id="PTHR38834:SF3">
    <property type="entry name" value="SOLUTE-BINDING PROTEIN FAMILY 3_N-TERMINAL DOMAIN-CONTAINING PROTEIN"/>
    <property type="match status" value="1"/>
</dbReference>
<dbReference type="RefSeq" id="WP_094788598.1">
    <property type="nucleotide sequence ID" value="NZ_NDXW01000001.1"/>
</dbReference>
<name>A0A4P9VQ58_9GAMM</name>
<comment type="caution">
    <text evidence="2">The sequence shown here is derived from an EMBL/GenBank/DDBJ whole genome shotgun (WGS) entry which is preliminary data.</text>
</comment>
<dbReference type="PANTHER" id="PTHR38834">
    <property type="entry name" value="PERIPLASMIC SUBSTRATE BINDING PROTEIN FAMILY 3"/>
    <property type="match status" value="1"/>
</dbReference>
<evidence type="ECO:0000313" key="3">
    <source>
        <dbReference type="Proteomes" id="UP000257039"/>
    </source>
</evidence>
<evidence type="ECO:0000313" key="2">
    <source>
        <dbReference type="EMBL" id="RDH45668.1"/>
    </source>
</evidence>
<gene>
    <name evidence="2" type="ORF">B9G39_20660</name>
</gene>
<dbReference type="Gene3D" id="3.40.190.10">
    <property type="entry name" value="Periplasmic binding protein-like II"/>
    <property type="match status" value="2"/>
</dbReference>
<feature type="signal peptide" evidence="1">
    <location>
        <begin position="1"/>
        <end position="20"/>
    </location>
</feature>
<protein>
    <submittedName>
        <fullName evidence="2">Uncharacterized protein</fullName>
    </submittedName>
</protein>
<dbReference type="SUPFAM" id="SSF53850">
    <property type="entry name" value="Periplasmic binding protein-like II"/>
    <property type="match status" value="1"/>
</dbReference>
<reference evidence="2 3" key="1">
    <citation type="submission" date="2017-04" db="EMBL/GenBank/DDBJ databases">
        <title>Draft genome sequence of Zooshikella ganghwensis VG4 isolated from Red Sea sediments.</title>
        <authorList>
            <person name="Rehman Z."/>
            <person name="Alam I."/>
            <person name="Kamau A."/>
            <person name="Bajic V."/>
            <person name="Leiknes T."/>
        </authorList>
    </citation>
    <scope>NUCLEOTIDE SEQUENCE [LARGE SCALE GENOMIC DNA]</scope>
    <source>
        <strain evidence="2 3">VG4</strain>
    </source>
</reference>
<accession>A0A4P9VQ58</accession>
<feature type="chain" id="PRO_5020535695" evidence="1">
    <location>
        <begin position="21"/>
        <end position="229"/>
    </location>
</feature>
<dbReference type="AlphaFoldDB" id="A0A4P9VQ58"/>
<keyword evidence="1" id="KW-0732">Signal</keyword>
<dbReference type="Proteomes" id="UP000257039">
    <property type="component" value="Unassembled WGS sequence"/>
</dbReference>
<keyword evidence="3" id="KW-1185">Reference proteome</keyword>
<sequence length="229" mass="26204">MFLKKILLAYFMFASFSAVANEIWLITSLNWEPYSGDEMTNQGNSIQKLRNILKKDGITLNVEFYPWKRAQEMALKKGYIGYYPAWPEEVGEGFVASKPVDWSEISVLKRTGATVEFSSIDELFERYDVGIVKSYVYPNEISQAMKKYPSHVEGASNEMSLLKKISKGRNNVAITDPNVMLYLADKNGILNIELVKTLMQKELVIALRNDDENKARIERINKLLSEINN</sequence>